<dbReference type="PANTHER" id="PTHR48081:SF13">
    <property type="entry name" value="ALPHA_BETA HYDROLASE"/>
    <property type="match status" value="1"/>
</dbReference>
<dbReference type="Gene3D" id="3.40.50.1820">
    <property type="entry name" value="alpha/beta hydrolase"/>
    <property type="match status" value="1"/>
</dbReference>
<feature type="domain" description="BD-FAE-like" evidence="3">
    <location>
        <begin position="64"/>
        <end position="269"/>
    </location>
</feature>
<feature type="region of interest" description="Disordered" evidence="2">
    <location>
        <begin position="310"/>
        <end position="370"/>
    </location>
</feature>
<evidence type="ECO:0000259" key="3">
    <source>
        <dbReference type="Pfam" id="PF20434"/>
    </source>
</evidence>
<dbReference type="EMBL" id="CP002353">
    <property type="protein sequence ID" value="ADV63080.1"/>
    <property type="molecule type" value="Genomic_DNA"/>
</dbReference>
<name>E8QY85_ISOPI</name>
<dbReference type="Pfam" id="PF20434">
    <property type="entry name" value="BD-FAE"/>
    <property type="match status" value="1"/>
</dbReference>
<evidence type="ECO:0000313" key="5">
    <source>
        <dbReference type="Proteomes" id="UP000008631"/>
    </source>
</evidence>
<dbReference type="InParanoid" id="E8QY85"/>
<organism evidence="4 5">
    <name type="scientific">Isosphaera pallida (strain ATCC 43644 / DSM 9630 / IS1B)</name>
    <dbReference type="NCBI Taxonomy" id="575540"/>
    <lineage>
        <taxon>Bacteria</taxon>
        <taxon>Pseudomonadati</taxon>
        <taxon>Planctomycetota</taxon>
        <taxon>Planctomycetia</taxon>
        <taxon>Isosphaerales</taxon>
        <taxon>Isosphaeraceae</taxon>
        <taxon>Isosphaera</taxon>
    </lineage>
</organism>
<dbReference type="KEGG" id="ipa:Isop_2508"/>
<dbReference type="InterPro" id="IPR050300">
    <property type="entry name" value="GDXG_lipolytic_enzyme"/>
</dbReference>
<accession>E8QY85</accession>
<dbReference type="STRING" id="575540.Isop_2508"/>
<dbReference type="SUPFAM" id="SSF53474">
    <property type="entry name" value="alpha/beta-Hydrolases"/>
    <property type="match status" value="1"/>
</dbReference>
<protein>
    <recommendedName>
        <fullName evidence="3">BD-FAE-like domain-containing protein</fullName>
    </recommendedName>
</protein>
<evidence type="ECO:0000256" key="2">
    <source>
        <dbReference type="SAM" id="MobiDB-lite"/>
    </source>
</evidence>
<dbReference type="Proteomes" id="UP000008631">
    <property type="component" value="Chromosome"/>
</dbReference>
<reference key="1">
    <citation type="submission" date="2010-11" db="EMBL/GenBank/DDBJ databases">
        <title>The complete sequence of chromosome of Isophaera pallida ATCC 43644.</title>
        <authorList>
            <consortium name="US DOE Joint Genome Institute (JGI-PGF)"/>
            <person name="Lucas S."/>
            <person name="Copeland A."/>
            <person name="Lapidus A."/>
            <person name="Bruce D."/>
            <person name="Goodwin L."/>
            <person name="Pitluck S."/>
            <person name="Kyrpides N."/>
            <person name="Mavromatis K."/>
            <person name="Pagani I."/>
            <person name="Ivanova N."/>
            <person name="Saunders E."/>
            <person name="Brettin T."/>
            <person name="Detter J.C."/>
            <person name="Han C."/>
            <person name="Tapia R."/>
            <person name="Land M."/>
            <person name="Hauser L."/>
            <person name="Markowitz V."/>
            <person name="Cheng J.-F."/>
            <person name="Hugenholtz P."/>
            <person name="Woyke T."/>
            <person name="Wu D."/>
            <person name="Eisen J.A."/>
        </authorList>
    </citation>
    <scope>NUCLEOTIDE SEQUENCE</scope>
    <source>
        <strain>ATCC 43644</strain>
    </source>
</reference>
<proteinExistence type="predicted"/>
<dbReference type="InterPro" id="IPR029058">
    <property type="entry name" value="AB_hydrolase_fold"/>
</dbReference>
<reference evidence="4 5" key="2">
    <citation type="journal article" date="2011" name="Stand. Genomic Sci.">
        <title>Complete genome sequence of Isosphaera pallida type strain (IS1B).</title>
        <authorList>
            <consortium name="US DOE Joint Genome Institute (JGI-PGF)"/>
            <person name="Goker M."/>
            <person name="Cleland D."/>
            <person name="Saunders E."/>
            <person name="Lapidus A."/>
            <person name="Nolan M."/>
            <person name="Lucas S."/>
            <person name="Hammon N."/>
            <person name="Deshpande S."/>
            <person name="Cheng J.F."/>
            <person name="Tapia R."/>
            <person name="Han C."/>
            <person name="Goodwin L."/>
            <person name="Pitluck S."/>
            <person name="Liolios K."/>
            <person name="Pagani I."/>
            <person name="Ivanova N."/>
            <person name="Mavromatis K."/>
            <person name="Pati A."/>
            <person name="Chen A."/>
            <person name="Palaniappan K."/>
            <person name="Land M."/>
            <person name="Hauser L."/>
            <person name="Chang Y.J."/>
            <person name="Jeffries C.D."/>
            <person name="Detter J.C."/>
            <person name="Beck B."/>
            <person name="Woyke T."/>
            <person name="Bristow J."/>
            <person name="Eisen J.A."/>
            <person name="Markowitz V."/>
            <person name="Hugenholtz P."/>
            <person name="Kyrpides N.C."/>
            <person name="Klenk H.P."/>
        </authorList>
    </citation>
    <scope>NUCLEOTIDE SEQUENCE [LARGE SCALE GENOMIC DNA]</scope>
    <source>
        <strain evidence="5">ATCC 43644 / DSM 9630 / IS1B</strain>
    </source>
</reference>
<evidence type="ECO:0000256" key="1">
    <source>
        <dbReference type="ARBA" id="ARBA00022801"/>
    </source>
</evidence>
<dbReference type="RefSeq" id="WP_013565368.1">
    <property type="nucleotide sequence ID" value="NC_014962.1"/>
</dbReference>
<dbReference type="AlphaFoldDB" id="E8QY85"/>
<sequence>MVESLQAALPSNNAAWEWPGILDWGVGGGGVAADGALPTTGSLWVASLRVSNLDYRAGSPRAQLDVATPEGIRPASGWPVVLLIHGGGWYRFSKESMTPLVDALVRRGYAVVNINYTLSRPNAPSWPQCRDDVQESVRWIKRNAGRFGLDPERIAAVGQSAGGHLALMVGLSDPVVAADGVSSAVRATVSLSGPTDLSALASRNAVAASRIQGLMGFSPNRADADQMERLRAASPRFYVSAGDSPVLVIHGDRDNVVPISQSRALADQLALAGVVHDVVILRGATHESLLASDLHRVVETIDRFLQVHLHSQNFPPSPDNQTGPSPPRHPTLPKNPDRNPRFSRSYPPQRFRRSLPTPPPQRPKIPFFPVLRNPTSSALASLVPPSLS</sequence>
<dbReference type="PANTHER" id="PTHR48081">
    <property type="entry name" value="AB HYDROLASE SUPERFAMILY PROTEIN C4A8.06C"/>
    <property type="match status" value="1"/>
</dbReference>
<dbReference type="eggNOG" id="COG0657">
    <property type="taxonomic scope" value="Bacteria"/>
</dbReference>
<keyword evidence="1" id="KW-0378">Hydrolase</keyword>
<dbReference type="HOGENOM" id="CLU_711293_0_0_0"/>
<feature type="compositionally biased region" description="Polar residues" evidence="2">
    <location>
        <begin position="310"/>
        <end position="323"/>
    </location>
</feature>
<evidence type="ECO:0000313" key="4">
    <source>
        <dbReference type="EMBL" id="ADV63080.1"/>
    </source>
</evidence>
<gene>
    <name evidence="4" type="ordered locus">Isop_2508</name>
</gene>
<keyword evidence="5" id="KW-1185">Reference proteome</keyword>
<dbReference type="InterPro" id="IPR049492">
    <property type="entry name" value="BD-FAE-like_dom"/>
</dbReference>
<dbReference type="GO" id="GO:0016787">
    <property type="term" value="F:hydrolase activity"/>
    <property type="evidence" value="ECO:0007669"/>
    <property type="project" value="UniProtKB-KW"/>
</dbReference>